<name>A0ACC2IFC5_9PLEO</name>
<gene>
    <name evidence="1" type="ORF">OPT61_g4112</name>
</gene>
<comment type="caution">
    <text evidence="1">The sequence shown here is derived from an EMBL/GenBank/DDBJ whole genome shotgun (WGS) entry which is preliminary data.</text>
</comment>
<evidence type="ECO:0000313" key="2">
    <source>
        <dbReference type="Proteomes" id="UP001153331"/>
    </source>
</evidence>
<accession>A0ACC2IFC5</accession>
<organism evidence="1 2">
    <name type="scientific">Boeremia exigua</name>
    <dbReference type="NCBI Taxonomy" id="749465"/>
    <lineage>
        <taxon>Eukaryota</taxon>
        <taxon>Fungi</taxon>
        <taxon>Dikarya</taxon>
        <taxon>Ascomycota</taxon>
        <taxon>Pezizomycotina</taxon>
        <taxon>Dothideomycetes</taxon>
        <taxon>Pleosporomycetidae</taxon>
        <taxon>Pleosporales</taxon>
        <taxon>Pleosporineae</taxon>
        <taxon>Didymellaceae</taxon>
        <taxon>Boeremia</taxon>
    </lineage>
</organism>
<keyword evidence="2" id="KW-1185">Reference proteome</keyword>
<proteinExistence type="predicted"/>
<dbReference type="EMBL" id="JAPHNI010000227">
    <property type="protein sequence ID" value="KAJ8113856.1"/>
    <property type="molecule type" value="Genomic_DNA"/>
</dbReference>
<evidence type="ECO:0000313" key="1">
    <source>
        <dbReference type="EMBL" id="KAJ8113856.1"/>
    </source>
</evidence>
<reference evidence="1" key="1">
    <citation type="submission" date="2022-11" db="EMBL/GenBank/DDBJ databases">
        <title>Genome Sequence of Boeremia exigua.</title>
        <authorList>
            <person name="Buettner E."/>
        </authorList>
    </citation>
    <scope>NUCLEOTIDE SEQUENCE</scope>
    <source>
        <strain evidence="1">CU02</strain>
    </source>
</reference>
<protein>
    <submittedName>
        <fullName evidence="1">Uncharacterized protein</fullName>
    </submittedName>
</protein>
<sequence>MLAGSAHHSNRLRHSSSSQRYLCQVYPTEGSSVQGDLKSEVDIIAVHGLDTRSPETWDWNNQRGTRVNWLSDLLPEHTKPVRIFTCDWPAELLQGSSVPVTLQECAEHLRESIAQHLATEAKRPILFIASCLGGIILMKALEMDNQCTKDSRRLVIKATRGIVFLATPFRGTAFRRMPVALLRYIRYLQDAGVTSLIDYALDPTDGLEELEESATHCASAQIWPGLACLAGNADNLDINTCIFLGVWLLFPLATGLSALMVACVCFVLTAVGMLNSPFHPIFSANTRQLVDQHSATLSDFASQRLDRTHVMMNKFAWSGREEGKKVPVDNNDFVHVSRRVQEMLQEIRRNSPLQEADERIRSEHYALNRLKIERLSGEILPMEQCYINLAIIQDMKERDRQTDQESGARPILSPFSLTARLKVKTPDANIQVQLSSLFDSQKDSKNEDLQPRRILIRGRAGVGKTTLCKKNGSWLHEWRNPQMERRGNLETLLLNLYFNETPEKDAVLARELAATAKAGRTLFILDGLDEISGRWNNGHHMSEFLCRLLNQRNVITTIRPHVSLPAGAQVPDLELETIRFHPDQVENYIRVACTDRQEKQTDTEKVNEILEYIRSHQMIEGLNFDTNDVPDTVTEIYEAISLRLWQKDIGRRDSGVKTEAECRSMNSRGVNIDIEHYSELLEAIAFSELYSDVLDFDPKARNYIYCKFDLSATEFDIEKLSFLRTSDLSQKRKSQQYHFLHLTFQEYFAAKYYVRRWKAKENDQLICLDLVERKVAKTELVTFLQEHKYDPRYNVFWRFVAGLLNPADDLHRFFEILGQKPRDILGPAHQRLIMHCLSEAKATGTKFAAMRSNLEARLQAWLLYECETTNESYLARDMEFPEGVLVDTLNTAGDGAKAIILGSLSNRSVVPKKVIEVVRSWIDPEASSQRSEAVLKFMQKQQLSLSEEELCNIVAMLKSDDRAIRDFATELLQSNDALPDRVLTALTALVESTENKKIQIAAIEVLLQQNRLAYQTQQYVSRFVTENLDRFQREVIDLNGLNIFSAETLCDIGEKFQTADIYLQHAIVRTFHGQTVLAGDKVQTIVAGWFQNTVARIETQSDDYDHRIGVFHGLDGGMIDAIATYVKCENRQLRETARSILRGQSKFTTSMLQTLLSCLEHRDAEVQSTASYLLRFREEHFLDITTKQRILELLDNGNTSIRQAVLEGLQWHINLPEDVLKAVVAQFSNADDEVRKAALVTLRTYGNLPEDVLGAISAQVHCADIQVRLAVLRTLEQHSNLSKGVLRAVVAQINYTDNYVRERALEVLQKQSNLAEETLQYIASLLEESALRILEGTIRILCSQSQPTDDMLQRIVDRLRDKDEMIRAAVVSAFKSQDNIGSLLLQEIVKQFKHERWSVRHDILLILKSQGNLTVEMLQAIVYRLGDKDESVQRTALEVLQEHPNTVCPKLHTVIPLLDDQNEYVRREATKFLRIQTSLSVKVVTAQLSHERGEVREAAIEALQRRGLLDFEVIEQITACLEDNSQHVRETASKILIDQAVMSPDVLTDSLEPLYRYLLREGFRNHVYWCFGERNILSTGVERKVFEISKEDFYKQLRIVQSRLEIPDIVSQEAPSVLL</sequence>
<dbReference type="Proteomes" id="UP001153331">
    <property type="component" value="Unassembled WGS sequence"/>
</dbReference>